<dbReference type="Gene3D" id="2.30.30.100">
    <property type="match status" value="1"/>
</dbReference>
<dbReference type="HAMAP" id="MF_00978">
    <property type="entry name" value="Bifunct_BirA"/>
    <property type="match status" value="1"/>
</dbReference>
<dbReference type="PROSITE" id="PS51733">
    <property type="entry name" value="BPL_LPL_CATALYTIC"/>
    <property type="match status" value="1"/>
</dbReference>
<dbReference type="GO" id="GO:0005524">
    <property type="term" value="F:ATP binding"/>
    <property type="evidence" value="ECO:0007669"/>
    <property type="project" value="UniProtKB-UniRule"/>
</dbReference>
<dbReference type="CDD" id="cd16442">
    <property type="entry name" value="BPL"/>
    <property type="match status" value="1"/>
</dbReference>
<keyword evidence="1 6" id="KW-0436">Ligase</keyword>
<dbReference type="InterPro" id="IPR008988">
    <property type="entry name" value="Transcriptional_repressor_C"/>
</dbReference>
<keyword evidence="2 6" id="KW-0547">Nucleotide-binding</keyword>
<keyword evidence="6" id="KW-0238">DNA-binding</keyword>
<dbReference type="PATRIC" id="fig|1796491.3.peg.307"/>
<dbReference type="GO" id="GO:0005737">
    <property type="term" value="C:cytoplasm"/>
    <property type="evidence" value="ECO:0007669"/>
    <property type="project" value="TreeGrafter"/>
</dbReference>
<reference evidence="8 9" key="1">
    <citation type="submission" date="2016-02" db="EMBL/GenBank/DDBJ databases">
        <authorList>
            <person name="Wen L."/>
            <person name="He K."/>
            <person name="Yang H."/>
        </authorList>
    </citation>
    <scope>NUCLEOTIDE SEQUENCE [LARGE SCALE GENOMIC DNA]</scope>
    <source>
        <strain evidence="8">ShG14-8</strain>
    </source>
</reference>
<reference evidence="8 9" key="2">
    <citation type="submission" date="2016-03" db="EMBL/GenBank/DDBJ databases">
        <title>New uncultured bacterium of the family Gallionellaceae from acid mine drainage: description and reconstruction of genome based on metagenomic analysis of microbial community.</title>
        <authorList>
            <person name="Kadnikov V."/>
            <person name="Ivasenko D."/>
            <person name="Beletsky A."/>
            <person name="Mardanov A."/>
            <person name="Danilova E."/>
            <person name="Pimenov N."/>
            <person name="Karnachuk O."/>
            <person name="Ravin N."/>
        </authorList>
    </citation>
    <scope>NUCLEOTIDE SEQUENCE [LARGE SCALE GENOMIC DNA]</scope>
    <source>
        <strain evidence="8">ShG14-8</strain>
    </source>
</reference>
<keyword evidence="3 6" id="KW-0067">ATP-binding</keyword>
<evidence type="ECO:0000313" key="8">
    <source>
        <dbReference type="EMBL" id="KXS33564.1"/>
    </source>
</evidence>
<sequence length="331" mass="35401">MKTGSSSERTWRVLNLLADGEFHSGEVLAAQLGVTRASVFNALTGAADFGVDLQRIRGRGYRLAHPWQRLERGEVLRWLGADAEHFDIEILPQATSTNTLLLQRAVTGAPQGKVLAAELQTAGRGRMGRTWHSSLGSSLTFSLLWRFDCGLNALTGLSLAAGIAIVRALNKLGAQGVRLKWPNDILTAQGKLGGVLIEAQGDMLGPSAVVIGIGLNCSLPASLAPQIGQPASALDEVCAVMPARNQLLAVLLRELRLVLQGFGQGGFPALRAEWEQCNMHQHKAVQLHMPDGSLVSGIVRGVNDSGELCLETAQGLKHINSGELQVQRCDF</sequence>
<dbReference type="InterPro" id="IPR004408">
    <property type="entry name" value="Biotin_CoA_COase_ligase"/>
</dbReference>
<dbReference type="GO" id="GO:0004077">
    <property type="term" value="F:biotin--[biotin carboxyl-carrier protein] ligase activity"/>
    <property type="evidence" value="ECO:0007669"/>
    <property type="project" value="UniProtKB-UniRule"/>
</dbReference>
<dbReference type="GO" id="GO:0006355">
    <property type="term" value="P:regulation of DNA-templated transcription"/>
    <property type="evidence" value="ECO:0007669"/>
    <property type="project" value="UniProtKB-UniRule"/>
</dbReference>
<dbReference type="Pfam" id="PF02237">
    <property type="entry name" value="BPL_C"/>
    <property type="match status" value="1"/>
</dbReference>
<dbReference type="InterPro" id="IPR036390">
    <property type="entry name" value="WH_DNA-bd_sf"/>
</dbReference>
<dbReference type="InterPro" id="IPR003142">
    <property type="entry name" value="BPL_C"/>
</dbReference>
<feature type="binding site" evidence="6">
    <location>
        <position position="191"/>
    </location>
    <ligand>
        <name>biotin</name>
        <dbReference type="ChEBI" id="CHEBI:57586"/>
    </ligand>
</feature>
<keyword evidence="6" id="KW-0678">Repressor</keyword>
<comment type="catalytic activity">
    <reaction evidence="5 6">
        <text>biotin + L-lysyl-[protein] + ATP = N(6)-biotinyl-L-lysyl-[protein] + AMP + diphosphate + H(+)</text>
        <dbReference type="Rhea" id="RHEA:11756"/>
        <dbReference type="Rhea" id="RHEA-COMP:9752"/>
        <dbReference type="Rhea" id="RHEA-COMP:10505"/>
        <dbReference type="ChEBI" id="CHEBI:15378"/>
        <dbReference type="ChEBI" id="CHEBI:29969"/>
        <dbReference type="ChEBI" id="CHEBI:30616"/>
        <dbReference type="ChEBI" id="CHEBI:33019"/>
        <dbReference type="ChEBI" id="CHEBI:57586"/>
        <dbReference type="ChEBI" id="CHEBI:83144"/>
        <dbReference type="ChEBI" id="CHEBI:456215"/>
        <dbReference type="EC" id="6.3.4.15"/>
    </reaction>
</comment>
<feature type="binding site" evidence="6">
    <location>
        <begin position="96"/>
        <end position="98"/>
    </location>
    <ligand>
        <name>biotin</name>
        <dbReference type="ChEBI" id="CHEBI:57586"/>
    </ligand>
</feature>
<proteinExistence type="inferred from homology"/>
<feature type="DNA-binding region" description="H-T-H motif" evidence="6">
    <location>
        <begin position="25"/>
        <end position="44"/>
    </location>
</feature>
<dbReference type="Gene3D" id="1.10.10.10">
    <property type="entry name" value="Winged helix-like DNA-binding domain superfamily/Winged helix DNA-binding domain"/>
    <property type="match status" value="1"/>
</dbReference>
<evidence type="ECO:0000256" key="1">
    <source>
        <dbReference type="ARBA" id="ARBA00022598"/>
    </source>
</evidence>
<evidence type="ECO:0000256" key="4">
    <source>
        <dbReference type="ARBA" id="ARBA00023267"/>
    </source>
</evidence>
<dbReference type="PANTHER" id="PTHR12835:SF5">
    <property type="entry name" value="BIOTIN--PROTEIN LIGASE"/>
    <property type="match status" value="1"/>
</dbReference>
<organism evidence="8 9">
    <name type="scientific">Candidatus Gallionella acididurans</name>
    <dbReference type="NCBI Taxonomy" id="1796491"/>
    <lineage>
        <taxon>Bacteria</taxon>
        <taxon>Pseudomonadati</taxon>
        <taxon>Pseudomonadota</taxon>
        <taxon>Betaproteobacteria</taxon>
        <taxon>Nitrosomonadales</taxon>
        <taxon>Gallionellaceae</taxon>
        <taxon>Gallionella</taxon>
    </lineage>
</organism>
<feature type="domain" description="BPL/LPL catalytic" evidence="7">
    <location>
        <begin position="70"/>
        <end position="263"/>
    </location>
</feature>
<dbReference type="InterPro" id="IPR045864">
    <property type="entry name" value="aa-tRNA-synth_II/BPL/LPL"/>
</dbReference>
<accession>A0A139BX26</accession>
<dbReference type="InterPro" id="IPR036388">
    <property type="entry name" value="WH-like_DNA-bd_sf"/>
</dbReference>
<protein>
    <recommendedName>
        <fullName evidence="6">Bifunctional ligase/repressor BirA</fullName>
    </recommendedName>
    <alternativeName>
        <fullName evidence="6">Biotin--[acetyl-CoA-carboxylase] ligase</fullName>
        <ecNumber evidence="6">6.3.4.15</ecNumber>
    </alternativeName>
    <alternativeName>
        <fullName evidence="6">Biotin--protein ligase</fullName>
    </alternativeName>
    <alternativeName>
        <fullName evidence="6">Biotin-[acetyl-CoA carboxylase] synthetase</fullName>
    </alternativeName>
</protein>
<dbReference type="EMBL" id="LSLI01000004">
    <property type="protein sequence ID" value="KXS33564.1"/>
    <property type="molecule type" value="Genomic_DNA"/>
</dbReference>
<dbReference type="EC" id="6.3.4.15" evidence="6"/>
<keyword evidence="6" id="KW-0805">Transcription regulation</keyword>
<dbReference type="SUPFAM" id="SSF50037">
    <property type="entry name" value="C-terminal domain of transcriptional repressors"/>
    <property type="match status" value="1"/>
</dbReference>
<feature type="binding site" evidence="6">
    <location>
        <begin position="124"/>
        <end position="126"/>
    </location>
    <ligand>
        <name>biotin</name>
        <dbReference type="ChEBI" id="CHEBI:57586"/>
    </ligand>
</feature>
<evidence type="ECO:0000256" key="2">
    <source>
        <dbReference type="ARBA" id="ARBA00022741"/>
    </source>
</evidence>
<dbReference type="InterPro" id="IPR030855">
    <property type="entry name" value="Bifunct_BirA"/>
</dbReference>
<dbReference type="PANTHER" id="PTHR12835">
    <property type="entry name" value="BIOTIN PROTEIN LIGASE"/>
    <property type="match status" value="1"/>
</dbReference>
<comment type="function">
    <text evidence="6">Acts both as a biotin--[acetyl-CoA-carboxylase] ligase and a repressor.</text>
</comment>
<evidence type="ECO:0000256" key="5">
    <source>
        <dbReference type="ARBA" id="ARBA00047846"/>
    </source>
</evidence>
<dbReference type="SUPFAM" id="SSF55681">
    <property type="entry name" value="Class II aaRS and biotin synthetases"/>
    <property type="match status" value="1"/>
</dbReference>
<name>A0A139BX26_9PROT</name>
<evidence type="ECO:0000256" key="6">
    <source>
        <dbReference type="HAMAP-Rule" id="MF_00978"/>
    </source>
</evidence>
<keyword evidence="6" id="KW-0804">Transcription</keyword>
<dbReference type="SUPFAM" id="SSF46785">
    <property type="entry name" value="Winged helix' DNA-binding domain"/>
    <property type="match status" value="1"/>
</dbReference>
<comment type="similarity">
    <text evidence="6">Belongs to the biotin--protein ligase family.</text>
</comment>
<dbReference type="AlphaFoldDB" id="A0A139BX26"/>
<dbReference type="Pfam" id="PF03099">
    <property type="entry name" value="BPL_LplA_LipB"/>
    <property type="match status" value="1"/>
</dbReference>
<dbReference type="Gene3D" id="3.30.930.10">
    <property type="entry name" value="Bira Bifunctional Protein, Domain 2"/>
    <property type="match status" value="1"/>
</dbReference>
<dbReference type="Proteomes" id="UP000070578">
    <property type="component" value="Unassembled WGS sequence"/>
</dbReference>
<evidence type="ECO:0000256" key="3">
    <source>
        <dbReference type="ARBA" id="ARBA00022840"/>
    </source>
</evidence>
<keyword evidence="4 6" id="KW-0092">Biotin</keyword>
<evidence type="ECO:0000313" key="9">
    <source>
        <dbReference type="Proteomes" id="UP000070578"/>
    </source>
</evidence>
<dbReference type="NCBIfam" id="TIGR00121">
    <property type="entry name" value="birA_ligase"/>
    <property type="match status" value="1"/>
</dbReference>
<dbReference type="GO" id="GO:0003677">
    <property type="term" value="F:DNA binding"/>
    <property type="evidence" value="ECO:0007669"/>
    <property type="project" value="UniProtKB-UniRule"/>
</dbReference>
<comment type="caution">
    <text evidence="8">The sequence shown here is derived from an EMBL/GenBank/DDBJ whole genome shotgun (WGS) entry which is preliminary data.</text>
</comment>
<gene>
    <name evidence="6" type="primary">birA</name>
    <name evidence="8" type="ORF">AWT59_0284</name>
</gene>
<dbReference type="InterPro" id="IPR004143">
    <property type="entry name" value="BPL_LPL_catalytic"/>
</dbReference>
<evidence type="ECO:0000259" key="7">
    <source>
        <dbReference type="PROSITE" id="PS51733"/>
    </source>
</evidence>
<feature type="binding site" evidence="6">
    <location>
        <position position="120"/>
    </location>
    <ligand>
        <name>biotin</name>
        <dbReference type="ChEBI" id="CHEBI:57586"/>
    </ligand>
</feature>